<evidence type="ECO:0000259" key="15">
    <source>
        <dbReference type="PROSITE" id="PS51987"/>
    </source>
</evidence>
<feature type="domain" description="GS catalytic" evidence="15">
    <location>
        <begin position="105"/>
        <end position="464"/>
    </location>
</feature>
<dbReference type="GO" id="GO:0005737">
    <property type="term" value="C:cytoplasm"/>
    <property type="evidence" value="ECO:0007669"/>
    <property type="project" value="UniProtKB-SubCell"/>
</dbReference>
<dbReference type="GO" id="GO:0016020">
    <property type="term" value="C:membrane"/>
    <property type="evidence" value="ECO:0007669"/>
    <property type="project" value="TreeGrafter"/>
</dbReference>
<dbReference type="EC" id="6.3.1.2" evidence="13"/>
<dbReference type="PANTHER" id="PTHR43407">
    <property type="entry name" value="GLUTAMINE SYNTHETASE"/>
    <property type="match status" value="1"/>
</dbReference>
<feature type="binding site" evidence="10">
    <location>
        <position position="355"/>
    </location>
    <ligand>
        <name>Mg(2+)</name>
        <dbReference type="ChEBI" id="CHEBI:18420"/>
        <label>1</label>
    </ligand>
</feature>
<dbReference type="InterPro" id="IPR027302">
    <property type="entry name" value="Gln_synth_N_conserv_site"/>
</dbReference>
<feature type="binding site" evidence="9">
    <location>
        <position position="350"/>
    </location>
    <ligand>
        <name>ATP</name>
        <dbReference type="ChEBI" id="CHEBI:30616"/>
    </ligand>
</feature>
<dbReference type="InterPro" id="IPR008147">
    <property type="entry name" value="Gln_synt_N"/>
</dbReference>
<feature type="binding site" evidence="8">
    <location>
        <position position="357"/>
    </location>
    <ligand>
        <name>L-glutamate</name>
        <dbReference type="ChEBI" id="CHEBI:29985"/>
    </ligand>
</feature>
<dbReference type="EMBL" id="JAGQLH010000041">
    <property type="protein sequence ID" value="MCA9385730.1"/>
    <property type="molecule type" value="Genomic_DNA"/>
</dbReference>
<dbReference type="NCBIfam" id="TIGR00653">
    <property type="entry name" value="GlnA"/>
    <property type="match status" value="1"/>
</dbReference>
<name>A0A955L814_9BACT</name>
<evidence type="ECO:0000313" key="17">
    <source>
        <dbReference type="Proteomes" id="UP000754563"/>
    </source>
</evidence>
<dbReference type="GO" id="GO:0019740">
    <property type="term" value="P:nitrogen utilization"/>
    <property type="evidence" value="ECO:0007669"/>
    <property type="project" value="TreeGrafter"/>
</dbReference>
<dbReference type="Pfam" id="PF00120">
    <property type="entry name" value="Gln-synt_C"/>
    <property type="match status" value="1"/>
</dbReference>
<dbReference type="PROSITE" id="PS51987">
    <property type="entry name" value="GS_CATALYTIC"/>
    <property type="match status" value="1"/>
</dbReference>
<evidence type="ECO:0000256" key="4">
    <source>
        <dbReference type="ARBA" id="ARBA00022490"/>
    </source>
</evidence>
<evidence type="ECO:0000256" key="9">
    <source>
        <dbReference type="PIRSR" id="PIRSR604809-2"/>
    </source>
</evidence>
<evidence type="ECO:0000256" key="7">
    <source>
        <dbReference type="ARBA" id="ARBA00022840"/>
    </source>
</evidence>
<evidence type="ECO:0000256" key="1">
    <source>
        <dbReference type="ARBA" id="ARBA00004496"/>
    </source>
</evidence>
<evidence type="ECO:0000256" key="5">
    <source>
        <dbReference type="ARBA" id="ARBA00022598"/>
    </source>
</evidence>
<dbReference type="GO" id="GO:0005524">
    <property type="term" value="F:ATP binding"/>
    <property type="evidence" value="ECO:0007669"/>
    <property type="project" value="UniProtKB-KW"/>
</dbReference>
<evidence type="ECO:0000256" key="8">
    <source>
        <dbReference type="PIRSR" id="PIRSR604809-1"/>
    </source>
</evidence>
<feature type="binding site" evidence="10">
    <location>
        <position position="215"/>
    </location>
    <ligand>
        <name>Mg(2+)</name>
        <dbReference type="ChEBI" id="CHEBI:18420"/>
        <label>1</label>
    </ligand>
</feature>
<evidence type="ECO:0000256" key="11">
    <source>
        <dbReference type="PROSITE-ProRule" id="PRU01330"/>
    </source>
</evidence>
<dbReference type="SUPFAM" id="SSF54368">
    <property type="entry name" value="Glutamine synthetase, N-terminal domain"/>
    <property type="match status" value="1"/>
</dbReference>
<keyword evidence="10" id="KW-0460">Magnesium</keyword>
<gene>
    <name evidence="16" type="primary">glnA</name>
    <name evidence="16" type="ORF">KC717_03720</name>
</gene>
<dbReference type="AlphaFoldDB" id="A0A955L814"/>
<dbReference type="Proteomes" id="UP000754563">
    <property type="component" value="Unassembled WGS sequence"/>
</dbReference>
<comment type="caution">
    <text evidence="16">The sequence shown here is derived from an EMBL/GenBank/DDBJ whole genome shotgun (WGS) entry which is preliminary data.</text>
</comment>
<comment type="subcellular location">
    <subcellularLocation>
        <location evidence="1">Cytoplasm</location>
    </subcellularLocation>
</comment>
<feature type="binding site" evidence="10">
    <location>
        <position position="264"/>
    </location>
    <ligand>
        <name>Mg(2+)</name>
        <dbReference type="ChEBI" id="CHEBI:18420"/>
        <label>1</label>
    </ligand>
</feature>
<evidence type="ECO:0000256" key="6">
    <source>
        <dbReference type="ARBA" id="ARBA00022741"/>
    </source>
</evidence>
<dbReference type="PROSITE" id="PS00181">
    <property type="entry name" value="GLNA_ATP"/>
    <property type="match status" value="1"/>
</dbReference>
<keyword evidence="7 9" id="KW-0067">ATP-binding</keyword>
<protein>
    <recommendedName>
        <fullName evidence="3 13">Glutamine synthetase</fullName>
        <ecNumber evidence="13">6.3.1.2</ecNumber>
    </recommendedName>
</protein>
<comment type="catalytic activity">
    <reaction evidence="13">
        <text>L-glutamate + NH4(+) + ATP = L-glutamine + ADP + phosphate + H(+)</text>
        <dbReference type="Rhea" id="RHEA:16169"/>
        <dbReference type="ChEBI" id="CHEBI:15378"/>
        <dbReference type="ChEBI" id="CHEBI:28938"/>
        <dbReference type="ChEBI" id="CHEBI:29985"/>
        <dbReference type="ChEBI" id="CHEBI:30616"/>
        <dbReference type="ChEBI" id="CHEBI:43474"/>
        <dbReference type="ChEBI" id="CHEBI:58359"/>
        <dbReference type="ChEBI" id="CHEBI:456216"/>
        <dbReference type="EC" id="6.3.1.2"/>
    </reaction>
</comment>
<dbReference type="GO" id="GO:0006542">
    <property type="term" value="P:glutamine biosynthetic process"/>
    <property type="evidence" value="ECO:0007669"/>
    <property type="project" value="InterPro"/>
</dbReference>
<feature type="binding site" evidence="8">
    <location>
        <begin position="259"/>
        <end position="260"/>
    </location>
    <ligand>
        <name>L-glutamate</name>
        <dbReference type="ChEBI" id="CHEBI:29985"/>
    </ligand>
</feature>
<dbReference type="PROSITE" id="PS51986">
    <property type="entry name" value="GS_BETA_GRASP"/>
    <property type="match status" value="1"/>
</dbReference>
<keyword evidence="4" id="KW-0963">Cytoplasm</keyword>
<dbReference type="InterPro" id="IPR008146">
    <property type="entry name" value="Gln_synth_cat_dom"/>
</dbReference>
<evidence type="ECO:0000256" key="2">
    <source>
        <dbReference type="ARBA" id="ARBA00009897"/>
    </source>
</evidence>
<proteinExistence type="inferred from homology"/>
<dbReference type="GO" id="GO:0004356">
    <property type="term" value="F:glutamine synthetase activity"/>
    <property type="evidence" value="ECO:0007669"/>
    <property type="project" value="UniProtKB-EC"/>
</dbReference>
<dbReference type="SMART" id="SM01230">
    <property type="entry name" value="Gln-synt_C"/>
    <property type="match status" value="1"/>
</dbReference>
<dbReference type="Pfam" id="PF03951">
    <property type="entry name" value="Gln-synt_N"/>
    <property type="match status" value="1"/>
</dbReference>
<keyword evidence="5 13" id="KW-0436">Ligase</keyword>
<feature type="binding site" evidence="10">
    <location>
        <position position="207"/>
    </location>
    <ligand>
        <name>Mg(2+)</name>
        <dbReference type="ChEBI" id="CHEBI:18420"/>
        <label>1</label>
    </ligand>
</feature>
<evidence type="ECO:0000259" key="14">
    <source>
        <dbReference type="PROSITE" id="PS51986"/>
    </source>
</evidence>
<dbReference type="GO" id="GO:0046872">
    <property type="term" value="F:metal ion binding"/>
    <property type="evidence" value="ECO:0007669"/>
    <property type="project" value="UniProtKB-KW"/>
</dbReference>
<feature type="binding site" evidence="9">
    <location>
        <position position="335"/>
    </location>
    <ligand>
        <name>ATP</name>
        <dbReference type="ChEBI" id="CHEBI:30616"/>
    </ligand>
</feature>
<accession>A0A955L814</accession>
<dbReference type="InterPro" id="IPR036651">
    <property type="entry name" value="Gln_synt_N_sf"/>
</dbReference>
<dbReference type="InterPro" id="IPR004809">
    <property type="entry name" value="Gln_synth_I"/>
</dbReference>
<reference evidence="16" key="2">
    <citation type="journal article" date="2021" name="Microbiome">
        <title>Successional dynamics and alternative stable states in a saline activated sludge microbial community over 9 years.</title>
        <authorList>
            <person name="Wang Y."/>
            <person name="Ye J."/>
            <person name="Ju F."/>
            <person name="Liu L."/>
            <person name="Boyd J.A."/>
            <person name="Deng Y."/>
            <person name="Parks D.H."/>
            <person name="Jiang X."/>
            <person name="Yin X."/>
            <person name="Woodcroft B.J."/>
            <person name="Tyson G.W."/>
            <person name="Hugenholtz P."/>
            <person name="Polz M.F."/>
            <person name="Zhang T."/>
        </authorList>
    </citation>
    <scope>NUCLEOTIDE SEQUENCE</scope>
    <source>
        <strain evidence="16">HKST-UBA11</strain>
    </source>
</reference>
<evidence type="ECO:0000313" key="16">
    <source>
        <dbReference type="EMBL" id="MCA9385730.1"/>
    </source>
</evidence>
<feature type="binding site" evidence="8">
    <location>
        <position position="335"/>
    </location>
    <ligand>
        <name>L-glutamate</name>
        <dbReference type="ChEBI" id="CHEBI:29985"/>
    </ligand>
</feature>
<sequence length="464" mass="52396">MLSFAELSKYISSGDVDFIDLLFVDIRGTIKRKTIHAREFTKDAIAEGYGFDGSSLPGFKTIFESDMIVRPDLDTIFLDPFSDRTAAVFCDIYDPITKKPYELDPRFIAKRAEKYIRDTKIATDSYWGPELEFFVFRSVEVDASPYLTGVTLSSEEARDADGMSGYEMHAKKAYFTTSPFDTLGMYRNEVSRIAESIGIQIEAHHHEVATAGQIEINMKYTTLLRMADNVLLLKYIARNVAKEYGLTAIFLPKPVYDDNGTGMHIHHSLFKDDKNIFADDKGYAGLSKEAVHYIGGILEHIYPLLAFTNPTPNSYRRLVPHFEAPTAVAYSQRNRSAAIRVPLNIPSSPKARRFEFRCPDATSNPYYAFAAIAVAGIDGLKKKLDPEKLGYGPFDKDIWEMDSVKQTPRKLDESLSALADSSLFIESKVFSKAFIESYLEVVTESYMQAELHPTPADFHYYSDI</sequence>
<feature type="binding site" evidence="9">
    <location>
        <begin position="266"/>
        <end position="268"/>
    </location>
    <ligand>
        <name>ATP</name>
        <dbReference type="ChEBI" id="CHEBI:30616"/>
    </ligand>
</feature>
<organism evidence="16 17">
    <name type="scientific">Candidatus Dojkabacteria bacterium</name>
    <dbReference type="NCBI Taxonomy" id="2099670"/>
    <lineage>
        <taxon>Bacteria</taxon>
        <taxon>Candidatus Dojkabacteria</taxon>
    </lineage>
</organism>
<comment type="cofactor">
    <cofactor evidence="10">
        <name>Mg(2+)</name>
        <dbReference type="ChEBI" id="CHEBI:18420"/>
    </cofactor>
    <text evidence="10">Binds 2 Mg(2+) ions per subunit.</text>
</comment>
<feature type="binding site" evidence="10">
    <location>
        <position position="132"/>
    </location>
    <ligand>
        <name>Mg(2+)</name>
        <dbReference type="ChEBI" id="CHEBI:18420"/>
        <label>1</label>
    </ligand>
</feature>
<dbReference type="InterPro" id="IPR027303">
    <property type="entry name" value="Gln_synth_gly_rich_site"/>
</dbReference>
<dbReference type="InterPro" id="IPR014746">
    <property type="entry name" value="Gln_synth/guanido_kin_cat_dom"/>
</dbReference>
<dbReference type="PROSITE" id="PS00180">
    <property type="entry name" value="GLNA_1"/>
    <property type="match status" value="1"/>
</dbReference>
<evidence type="ECO:0000256" key="13">
    <source>
        <dbReference type="RuleBase" id="RU004356"/>
    </source>
</evidence>
<feature type="binding site" evidence="10">
    <location>
        <position position="130"/>
    </location>
    <ligand>
        <name>Mg(2+)</name>
        <dbReference type="ChEBI" id="CHEBI:18420"/>
        <label>1</label>
    </ligand>
</feature>
<evidence type="ECO:0000256" key="12">
    <source>
        <dbReference type="RuleBase" id="RU000384"/>
    </source>
</evidence>
<feature type="binding site" evidence="8">
    <location>
        <position position="317"/>
    </location>
    <ligand>
        <name>L-glutamate</name>
        <dbReference type="ChEBI" id="CHEBI:29985"/>
    </ligand>
</feature>
<comment type="similarity">
    <text evidence="2 11 12">Belongs to the glutamine synthetase family.</text>
</comment>
<keyword evidence="10" id="KW-0479">Metal-binding</keyword>
<evidence type="ECO:0000256" key="10">
    <source>
        <dbReference type="PIRSR" id="PIRSR604809-3"/>
    </source>
</evidence>
<feature type="binding site" evidence="8">
    <location>
        <position position="323"/>
    </location>
    <ligand>
        <name>L-glutamate</name>
        <dbReference type="ChEBI" id="CHEBI:29985"/>
    </ligand>
</feature>
<feature type="domain" description="GS beta-grasp" evidence="14">
    <location>
        <begin position="14"/>
        <end position="97"/>
    </location>
</feature>
<dbReference type="Gene3D" id="3.10.20.70">
    <property type="entry name" value="Glutamine synthetase, N-terminal domain"/>
    <property type="match status" value="1"/>
</dbReference>
<dbReference type="SUPFAM" id="SSF55931">
    <property type="entry name" value="Glutamine synthetase/guanido kinase"/>
    <property type="match status" value="1"/>
</dbReference>
<evidence type="ECO:0000256" key="3">
    <source>
        <dbReference type="ARBA" id="ARBA00021364"/>
    </source>
</evidence>
<dbReference type="Gene3D" id="3.30.590.10">
    <property type="entry name" value="Glutamine synthetase/guanido kinase, catalytic domain"/>
    <property type="match status" value="1"/>
</dbReference>
<feature type="binding site" evidence="9">
    <location>
        <position position="202"/>
    </location>
    <ligand>
        <name>ATP</name>
        <dbReference type="ChEBI" id="CHEBI:30616"/>
    </ligand>
</feature>
<reference evidence="16" key="1">
    <citation type="submission" date="2020-04" db="EMBL/GenBank/DDBJ databases">
        <authorList>
            <person name="Zhang T."/>
        </authorList>
    </citation>
    <scope>NUCLEOTIDE SEQUENCE</scope>
    <source>
        <strain evidence="16">HKST-UBA11</strain>
    </source>
</reference>
<keyword evidence="6 9" id="KW-0547">Nucleotide-binding</keyword>
<dbReference type="PANTHER" id="PTHR43407:SF1">
    <property type="entry name" value="LENGSIN"/>
    <property type="match status" value="1"/>
</dbReference>